<dbReference type="STRING" id="1754192.A0A1Y1XFK2"/>
<dbReference type="GO" id="GO:0008017">
    <property type="term" value="F:microtubule binding"/>
    <property type="evidence" value="ECO:0007669"/>
    <property type="project" value="TreeGrafter"/>
</dbReference>
<evidence type="ECO:0000256" key="1">
    <source>
        <dbReference type="ARBA" id="ARBA00022737"/>
    </source>
</evidence>
<dbReference type="InterPro" id="IPR000225">
    <property type="entry name" value="Armadillo"/>
</dbReference>
<dbReference type="Gene3D" id="1.25.10.10">
    <property type="entry name" value="Leucine-rich Repeat Variant"/>
    <property type="match status" value="2"/>
</dbReference>
<dbReference type="PANTHER" id="PTHR23314">
    <property type="entry name" value="SPERM-ASSOCIATED ANTIGEN 6 ARMADILLO REPEAT-CONTAINING"/>
    <property type="match status" value="1"/>
</dbReference>
<dbReference type="SUPFAM" id="SSF48371">
    <property type="entry name" value="ARM repeat"/>
    <property type="match status" value="1"/>
</dbReference>
<evidence type="ECO:0000313" key="4">
    <source>
        <dbReference type="EMBL" id="ORX84539.1"/>
    </source>
</evidence>
<dbReference type="Pfam" id="PF00514">
    <property type="entry name" value="Arm"/>
    <property type="match status" value="1"/>
</dbReference>
<dbReference type="Pfam" id="PF02985">
    <property type="entry name" value="HEAT"/>
    <property type="match status" value="1"/>
</dbReference>
<dbReference type="InterPro" id="IPR016024">
    <property type="entry name" value="ARM-type_fold"/>
</dbReference>
<sequence>MQVDNQKVRNIKQENLIKPRNLKKIENSTNAKNSLITQTYSQRSVMNVFEKYQHDRLTFVQAVADLASRETNIQALQSVDVITLLKPLLLDSVPGVQQAAALALGRLANYSQEMAYIMVNNDILPQLIYSLSEKNHFYKKASCFLIRAISKHNSELATAVTNSGAVNALVSCLEDFDPSVKEAAAWAIGYIARHNEELAQVVVDAGSIPLLVLCVQEPEISLKRIAISALADIAKHSPEMAQAVVDADTIHFITMYITQLDNKLQRQICSCLAHIAKHNIDLAESVVDMDILPNIFICMKSPDPYVRKNASSLICELTKHSPDLAQLIVNSGGIVPIVEYLKDSTGNSRMPALMALGYISAFSETLAMSVILAKAVPVLAVVLDEEVEEHLLAACSWTIGQISRHSPDHAKIVADNGILIKLLYIIKATINENTNSDLFIKTKRAMKAIILKILNIELLDPLLEVDTPYCVLKHLVAQYAKLLPYDIASRRAFVISSGLAKIQQIAMKYAPQLISADLAASNKSKVNEEDNHYADEASSTNNSKLAEAIRTINSCYPEEIVHYYSPGYSTLLLEKINNFKYDGSHKEESNGDTIDNSNSSGLQTELQTSSNDSPNTDNTEAEENVQEENSSSQDVLNSGSDENINNNSDELT</sequence>
<accession>A0A1Y1XFK2</accession>
<feature type="repeat" description="ARM" evidence="2">
    <location>
        <begin position="164"/>
        <end position="206"/>
    </location>
</feature>
<feature type="non-terminal residue" evidence="4">
    <location>
        <position position="652"/>
    </location>
</feature>
<dbReference type="PROSITE" id="PS50176">
    <property type="entry name" value="ARM_REPEAT"/>
    <property type="match status" value="1"/>
</dbReference>
<dbReference type="AlphaFoldDB" id="A0A1Y1XFK2"/>
<comment type="caution">
    <text evidence="4">The sequence shown here is derived from an EMBL/GenBank/DDBJ whole genome shotgun (WGS) entry which is preliminary data.</text>
</comment>
<feature type="compositionally biased region" description="Polar residues" evidence="3">
    <location>
        <begin position="633"/>
        <end position="652"/>
    </location>
</feature>
<keyword evidence="1" id="KW-0677">Repeat</keyword>
<dbReference type="GO" id="GO:0015630">
    <property type="term" value="C:microtubule cytoskeleton"/>
    <property type="evidence" value="ECO:0007669"/>
    <property type="project" value="TreeGrafter"/>
</dbReference>
<reference evidence="4 5" key="2">
    <citation type="submission" date="2016-08" db="EMBL/GenBank/DDBJ databases">
        <title>Pervasive Adenine N6-methylation of Active Genes in Fungi.</title>
        <authorList>
            <consortium name="DOE Joint Genome Institute"/>
            <person name="Mondo S.J."/>
            <person name="Dannebaum R.O."/>
            <person name="Kuo R.C."/>
            <person name="Labutti K."/>
            <person name="Haridas S."/>
            <person name="Kuo A."/>
            <person name="Salamov A."/>
            <person name="Ahrendt S.R."/>
            <person name="Lipzen A."/>
            <person name="Sullivan W."/>
            <person name="Andreopoulos W.B."/>
            <person name="Clum A."/>
            <person name="Lindquist E."/>
            <person name="Daum C."/>
            <person name="Ramamoorthy G.K."/>
            <person name="Gryganskyi A."/>
            <person name="Culley D."/>
            <person name="Magnuson J.K."/>
            <person name="James T.Y."/>
            <person name="O'Malley M.A."/>
            <person name="Stajich J.E."/>
            <person name="Spatafora J.W."/>
            <person name="Visel A."/>
            <person name="Grigoriev I.V."/>
        </authorList>
    </citation>
    <scope>NUCLEOTIDE SEQUENCE [LARGE SCALE GENOMIC DNA]</scope>
    <source>
        <strain evidence="4 5">S4</strain>
    </source>
</reference>
<name>A0A1Y1XFK2_9FUNG</name>
<feature type="region of interest" description="Disordered" evidence="3">
    <location>
        <begin position="584"/>
        <end position="652"/>
    </location>
</feature>
<proteinExistence type="predicted"/>
<dbReference type="EMBL" id="MCFG01000050">
    <property type="protein sequence ID" value="ORX84539.1"/>
    <property type="molecule type" value="Genomic_DNA"/>
</dbReference>
<dbReference type="GO" id="GO:0003341">
    <property type="term" value="P:cilium movement"/>
    <property type="evidence" value="ECO:0007669"/>
    <property type="project" value="TreeGrafter"/>
</dbReference>
<gene>
    <name evidence="4" type="ORF">BCR32DRAFT_266247</name>
</gene>
<dbReference type="SMART" id="SM00185">
    <property type="entry name" value="ARM"/>
    <property type="match status" value="7"/>
</dbReference>
<dbReference type="InterPro" id="IPR000357">
    <property type="entry name" value="HEAT"/>
</dbReference>
<keyword evidence="5" id="KW-1185">Reference proteome</keyword>
<dbReference type="InterPro" id="IPR011989">
    <property type="entry name" value="ARM-like"/>
</dbReference>
<dbReference type="Proteomes" id="UP000193944">
    <property type="component" value="Unassembled WGS sequence"/>
</dbReference>
<dbReference type="PANTHER" id="PTHR23314:SF0">
    <property type="entry name" value="SPERM-ASSOCIATED ANTIGEN 6"/>
    <property type="match status" value="1"/>
</dbReference>
<evidence type="ECO:0000256" key="2">
    <source>
        <dbReference type="PROSITE-ProRule" id="PRU00259"/>
    </source>
</evidence>
<evidence type="ECO:0000256" key="3">
    <source>
        <dbReference type="SAM" id="MobiDB-lite"/>
    </source>
</evidence>
<feature type="compositionally biased region" description="Polar residues" evidence="3">
    <location>
        <begin position="591"/>
        <end position="617"/>
    </location>
</feature>
<organism evidence="4 5">
    <name type="scientific">Anaeromyces robustus</name>
    <dbReference type="NCBI Taxonomy" id="1754192"/>
    <lineage>
        <taxon>Eukaryota</taxon>
        <taxon>Fungi</taxon>
        <taxon>Fungi incertae sedis</taxon>
        <taxon>Chytridiomycota</taxon>
        <taxon>Chytridiomycota incertae sedis</taxon>
        <taxon>Neocallimastigomycetes</taxon>
        <taxon>Neocallimastigales</taxon>
        <taxon>Neocallimastigaceae</taxon>
        <taxon>Anaeromyces</taxon>
    </lineage>
</organism>
<protein>
    <submittedName>
        <fullName evidence="4">ARM repeat-containing protein</fullName>
    </submittedName>
</protein>
<dbReference type="OrthoDB" id="7537227at2759"/>
<evidence type="ECO:0000313" key="5">
    <source>
        <dbReference type="Proteomes" id="UP000193944"/>
    </source>
</evidence>
<reference evidence="4 5" key="1">
    <citation type="submission" date="2016-08" db="EMBL/GenBank/DDBJ databases">
        <title>A Parts List for Fungal Cellulosomes Revealed by Comparative Genomics.</title>
        <authorList>
            <consortium name="DOE Joint Genome Institute"/>
            <person name="Haitjema C.H."/>
            <person name="Gilmore S.P."/>
            <person name="Henske J.K."/>
            <person name="Solomon K.V."/>
            <person name="De Groot R."/>
            <person name="Kuo A."/>
            <person name="Mondo S.J."/>
            <person name="Salamov A.A."/>
            <person name="Labutti K."/>
            <person name="Zhao Z."/>
            <person name="Chiniquy J."/>
            <person name="Barry K."/>
            <person name="Brewer H.M."/>
            <person name="Purvine S.O."/>
            <person name="Wright A.T."/>
            <person name="Boxma B."/>
            <person name="Van Alen T."/>
            <person name="Hackstein J.H."/>
            <person name="Baker S.E."/>
            <person name="Grigoriev I.V."/>
            <person name="O'Malley M.A."/>
        </authorList>
    </citation>
    <scope>NUCLEOTIDE SEQUENCE [LARGE SCALE GENOMIC DNA]</scope>
    <source>
        <strain evidence="4 5">S4</strain>
    </source>
</reference>